<reference evidence="2" key="1">
    <citation type="submission" date="2021-01" db="EMBL/GenBank/DDBJ databases">
        <authorList>
            <consortium name="Genoscope - CEA"/>
            <person name="William W."/>
        </authorList>
    </citation>
    <scope>NUCLEOTIDE SEQUENCE</scope>
</reference>
<name>A0A8S1LHZ2_PARPR</name>
<feature type="transmembrane region" description="Helical" evidence="1">
    <location>
        <begin position="172"/>
        <end position="195"/>
    </location>
</feature>
<feature type="transmembrane region" description="Helical" evidence="1">
    <location>
        <begin position="207"/>
        <end position="228"/>
    </location>
</feature>
<feature type="transmembrane region" description="Helical" evidence="1">
    <location>
        <begin position="15"/>
        <end position="36"/>
    </location>
</feature>
<keyword evidence="1" id="KW-0812">Transmembrane</keyword>
<organism evidence="2 3">
    <name type="scientific">Paramecium primaurelia</name>
    <dbReference type="NCBI Taxonomy" id="5886"/>
    <lineage>
        <taxon>Eukaryota</taxon>
        <taxon>Sar</taxon>
        <taxon>Alveolata</taxon>
        <taxon>Ciliophora</taxon>
        <taxon>Intramacronucleata</taxon>
        <taxon>Oligohymenophorea</taxon>
        <taxon>Peniculida</taxon>
        <taxon>Parameciidae</taxon>
        <taxon>Paramecium</taxon>
    </lineage>
</organism>
<evidence type="ECO:0000313" key="2">
    <source>
        <dbReference type="EMBL" id="CAD8067778.1"/>
    </source>
</evidence>
<keyword evidence="1" id="KW-0472">Membrane</keyword>
<feature type="transmembrane region" description="Helical" evidence="1">
    <location>
        <begin position="243"/>
        <end position="264"/>
    </location>
</feature>
<proteinExistence type="predicted"/>
<sequence>MINLKEEQRIEKIKLVNIFGQHFKYTLILLIINTLIRSQGSESFYITITQYLTLTIFAFNFIAATFLVCLEKEFPKLEYFLIYTVNIFVFVILLVYSLNYYLTIKETDPTLHLYIKAYMLILLQKEIEILIIKIFPLEFMNRFVNSFTSCIIVTLILSHQDDYKCQHNYSMMLQSLLLTNLLTTIINVMFTLILFNQNKQQKEIRNFANMLLTVLFIIHIAQYIIILLKTKNIMDQECKCLRFIFAIQNYVSPINIICFFSVLIQEFKYFKQNLEQQNQLEQNNEQKKIFSVNIQISSNQKLHNKQSIKSMSSLVNPMEASSKYFQQTPNFKNEKVEPKLQKLGTSQFGESQHNPQMINSWGNVQNGKLFVFSMKEQNDNLENQIKGNKSVDENFIRQEESQIPEIFSQVNNPMESGSVVTIH</sequence>
<evidence type="ECO:0000256" key="1">
    <source>
        <dbReference type="SAM" id="Phobius"/>
    </source>
</evidence>
<gene>
    <name evidence="2" type="ORF">PPRIM_AZ9-3.1.T0410161</name>
</gene>
<comment type="caution">
    <text evidence="2">The sequence shown here is derived from an EMBL/GenBank/DDBJ whole genome shotgun (WGS) entry which is preliminary data.</text>
</comment>
<dbReference type="OMA" id="YITITQY"/>
<protein>
    <recommendedName>
        <fullName evidence="4">Transmembrane protein</fullName>
    </recommendedName>
</protein>
<feature type="transmembrane region" description="Helical" evidence="1">
    <location>
        <begin position="48"/>
        <end position="68"/>
    </location>
</feature>
<evidence type="ECO:0000313" key="3">
    <source>
        <dbReference type="Proteomes" id="UP000688137"/>
    </source>
</evidence>
<dbReference type="EMBL" id="CAJJDM010000040">
    <property type="protein sequence ID" value="CAD8067778.1"/>
    <property type="molecule type" value="Genomic_DNA"/>
</dbReference>
<evidence type="ECO:0008006" key="4">
    <source>
        <dbReference type="Google" id="ProtNLM"/>
    </source>
</evidence>
<dbReference type="Proteomes" id="UP000688137">
    <property type="component" value="Unassembled WGS sequence"/>
</dbReference>
<accession>A0A8S1LHZ2</accession>
<feature type="transmembrane region" description="Helical" evidence="1">
    <location>
        <begin position="80"/>
        <end position="101"/>
    </location>
</feature>
<dbReference type="AlphaFoldDB" id="A0A8S1LHZ2"/>
<keyword evidence="3" id="KW-1185">Reference proteome</keyword>
<keyword evidence="1" id="KW-1133">Transmembrane helix</keyword>